<sequence>MYISGYLIIYRLIQAPSSEIEKLSG</sequence>
<reference evidence="1" key="1">
    <citation type="submission" date="2018-05" db="EMBL/GenBank/DDBJ databases">
        <authorList>
            <person name="Lanie J.A."/>
            <person name="Ng W.-L."/>
            <person name="Kazmierczak K.M."/>
            <person name="Andrzejewski T.M."/>
            <person name="Davidsen T.M."/>
            <person name="Wayne K.J."/>
            <person name="Tettelin H."/>
            <person name="Glass J.I."/>
            <person name="Rusch D."/>
            <person name="Podicherti R."/>
            <person name="Tsui H.-C.T."/>
            <person name="Winkler M.E."/>
        </authorList>
    </citation>
    <scope>NUCLEOTIDE SEQUENCE</scope>
</reference>
<gene>
    <name evidence="1" type="ORF">METZ01_LOCUS113898</name>
</gene>
<proteinExistence type="predicted"/>
<feature type="non-terminal residue" evidence="1">
    <location>
        <position position="25"/>
    </location>
</feature>
<dbReference type="AlphaFoldDB" id="A0A381X8I4"/>
<protein>
    <submittedName>
        <fullName evidence="1">Uncharacterized protein</fullName>
    </submittedName>
</protein>
<organism evidence="1">
    <name type="scientific">marine metagenome</name>
    <dbReference type="NCBI Taxonomy" id="408172"/>
    <lineage>
        <taxon>unclassified sequences</taxon>
        <taxon>metagenomes</taxon>
        <taxon>ecological metagenomes</taxon>
    </lineage>
</organism>
<evidence type="ECO:0000313" key="1">
    <source>
        <dbReference type="EMBL" id="SVA61044.1"/>
    </source>
</evidence>
<accession>A0A381X8I4</accession>
<name>A0A381X8I4_9ZZZZ</name>
<dbReference type="EMBL" id="UINC01014286">
    <property type="protein sequence ID" value="SVA61044.1"/>
    <property type="molecule type" value="Genomic_DNA"/>
</dbReference>